<dbReference type="AlphaFoldDB" id="A0AAV7ZJK3"/>
<evidence type="ECO:0000313" key="2">
    <source>
        <dbReference type="EMBL" id="KAJ3441041.1"/>
    </source>
</evidence>
<name>A0AAV7ZJK3_9EUKA</name>
<dbReference type="Pfam" id="PF01398">
    <property type="entry name" value="JAB"/>
    <property type="match status" value="1"/>
</dbReference>
<sequence length="308" mass="35744">MNSQTEQPPVQNVLLNSLALSKLVENTHKNLPKTAFGIVTGFRNDTTYLVTNFFTLPDFSQSSYQDEEEEEFLKDVASFLKESNFEYEILGWTINSSFGNFYNKSVVQKHMNWQKKIEKPILLVYDPIISLVSELSIKAFSISQKYLNLYKKSGFNKKINYHSKQSIHDVFLNIPISYNLTLLSKNFLKSLTPKEIFAKGETKRSVDDFMIKSFETMRQSLDSIVIGQNKAQNFINRNIKKLRYENNNELPTKVREIEKITTSYSLNYKIQSIFTKNRLKELSSNLENYSNSPLLDSFLSLSHKSNKN</sequence>
<organism evidence="2 3">
    <name type="scientific">Anaeramoeba flamelloides</name>
    <dbReference type="NCBI Taxonomy" id="1746091"/>
    <lineage>
        <taxon>Eukaryota</taxon>
        <taxon>Metamonada</taxon>
        <taxon>Anaeramoebidae</taxon>
        <taxon>Anaeramoeba</taxon>
    </lineage>
</organism>
<proteinExistence type="predicted"/>
<keyword evidence="2" id="KW-0648">Protein biosynthesis</keyword>
<dbReference type="GO" id="GO:0008237">
    <property type="term" value="F:metallopeptidase activity"/>
    <property type="evidence" value="ECO:0007669"/>
    <property type="project" value="InterPro"/>
</dbReference>
<accession>A0AAV7ZJK3</accession>
<evidence type="ECO:0000313" key="3">
    <source>
        <dbReference type="Proteomes" id="UP001146793"/>
    </source>
</evidence>
<gene>
    <name evidence="2" type="ORF">M0812_13045</name>
</gene>
<dbReference type="EMBL" id="JANTQA010000029">
    <property type="protein sequence ID" value="KAJ3441041.1"/>
    <property type="molecule type" value="Genomic_DNA"/>
</dbReference>
<evidence type="ECO:0000259" key="1">
    <source>
        <dbReference type="Pfam" id="PF01398"/>
    </source>
</evidence>
<protein>
    <submittedName>
        <fullName evidence="2">Eukaryotic translation initiation factor 3 subunit h</fullName>
    </submittedName>
</protein>
<dbReference type="Proteomes" id="UP001146793">
    <property type="component" value="Unassembled WGS sequence"/>
</dbReference>
<feature type="domain" description="JAB1/MPN/MOV34 metalloenzyme" evidence="1">
    <location>
        <begin position="10"/>
        <end position="117"/>
    </location>
</feature>
<reference evidence="2" key="1">
    <citation type="submission" date="2022-08" db="EMBL/GenBank/DDBJ databases">
        <title>Novel sulphate-reducing endosymbionts in the free-living metamonad Anaeramoeba.</title>
        <authorList>
            <person name="Jerlstrom-Hultqvist J."/>
            <person name="Cepicka I."/>
            <person name="Gallot-Lavallee L."/>
            <person name="Salas-Leiva D."/>
            <person name="Curtis B.A."/>
            <person name="Zahonova K."/>
            <person name="Pipaliya S."/>
            <person name="Dacks J."/>
            <person name="Roger A.J."/>
        </authorList>
    </citation>
    <scope>NUCLEOTIDE SEQUENCE</scope>
    <source>
        <strain evidence="2">Busselton2</strain>
    </source>
</reference>
<comment type="caution">
    <text evidence="2">The sequence shown here is derived from an EMBL/GenBank/DDBJ whole genome shotgun (WGS) entry which is preliminary data.</text>
</comment>
<dbReference type="GO" id="GO:0003743">
    <property type="term" value="F:translation initiation factor activity"/>
    <property type="evidence" value="ECO:0007669"/>
    <property type="project" value="UniProtKB-KW"/>
</dbReference>
<dbReference type="Gene3D" id="3.40.140.10">
    <property type="entry name" value="Cytidine Deaminase, domain 2"/>
    <property type="match status" value="1"/>
</dbReference>
<keyword evidence="2" id="KW-0396">Initiation factor</keyword>
<dbReference type="InterPro" id="IPR000555">
    <property type="entry name" value="JAMM/MPN+_dom"/>
</dbReference>